<gene>
    <name evidence="1" type="ORF">DI536_22535</name>
</gene>
<dbReference type="AlphaFoldDB" id="A0A2W5VGC8"/>
<dbReference type="InterPro" id="IPR038142">
    <property type="entry name" value="Cytochrome_P460_sp"/>
</dbReference>
<dbReference type="Proteomes" id="UP000249061">
    <property type="component" value="Unassembled WGS sequence"/>
</dbReference>
<evidence type="ECO:0008006" key="3">
    <source>
        <dbReference type="Google" id="ProtNLM"/>
    </source>
</evidence>
<comment type="caution">
    <text evidence="1">The sequence shown here is derived from an EMBL/GenBank/DDBJ whole genome shotgun (WGS) entry which is preliminary data.</text>
</comment>
<sequence>MRYAAALLVCFIVAGCGPEPEPPPPAGFIALERDFIGYDTWEVKAFEGEFVDEAHTAGPRKVFLNKRAPSGSTEWPVGTIFVKELDFTTFAMVKRGNGYNENGAKGWEWFELTRDANDVSRIKWRGLGPPLGENYSKSGQTCNACHGGAVANDSVLTVDFHF</sequence>
<accession>A0A2W5VGC8</accession>
<reference evidence="1 2" key="1">
    <citation type="submission" date="2017-08" db="EMBL/GenBank/DDBJ databases">
        <title>Infants hospitalized years apart are colonized by the same room-sourced microbial strains.</title>
        <authorList>
            <person name="Brooks B."/>
            <person name="Olm M.R."/>
            <person name="Firek B.A."/>
            <person name="Baker R."/>
            <person name="Thomas B.C."/>
            <person name="Morowitz M.J."/>
            <person name="Banfield J.F."/>
        </authorList>
    </citation>
    <scope>NUCLEOTIDE SEQUENCE [LARGE SCALE GENOMIC DNA]</scope>
    <source>
        <strain evidence="1">S2_003_000_R2_14</strain>
    </source>
</reference>
<dbReference type="EMBL" id="QFQP01000021">
    <property type="protein sequence ID" value="PZR09361.1"/>
    <property type="molecule type" value="Genomic_DNA"/>
</dbReference>
<protein>
    <recommendedName>
        <fullName evidence="3">Cytochrome P460 domain-containing protein</fullName>
    </recommendedName>
</protein>
<evidence type="ECO:0000313" key="2">
    <source>
        <dbReference type="Proteomes" id="UP000249061"/>
    </source>
</evidence>
<dbReference type="PROSITE" id="PS51257">
    <property type="entry name" value="PROKAR_LIPOPROTEIN"/>
    <property type="match status" value="1"/>
</dbReference>
<name>A0A2W5VGC8_9BACT</name>
<evidence type="ECO:0000313" key="1">
    <source>
        <dbReference type="EMBL" id="PZR09361.1"/>
    </source>
</evidence>
<dbReference type="Gene3D" id="3.50.70.20">
    <property type="entry name" value="Cytochrome P460"/>
    <property type="match status" value="1"/>
</dbReference>
<proteinExistence type="predicted"/>
<organism evidence="1 2">
    <name type="scientific">Archangium gephyra</name>
    <dbReference type="NCBI Taxonomy" id="48"/>
    <lineage>
        <taxon>Bacteria</taxon>
        <taxon>Pseudomonadati</taxon>
        <taxon>Myxococcota</taxon>
        <taxon>Myxococcia</taxon>
        <taxon>Myxococcales</taxon>
        <taxon>Cystobacterineae</taxon>
        <taxon>Archangiaceae</taxon>
        <taxon>Archangium</taxon>
    </lineage>
</organism>